<evidence type="ECO:0000256" key="4">
    <source>
        <dbReference type="ARBA" id="ARBA00022840"/>
    </source>
</evidence>
<evidence type="ECO:0000256" key="3">
    <source>
        <dbReference type="ARBA" id="ARBA00022741"/>
    </source>
</evidence>
<proteinExistence type="inferred from homology"/>
<dbReference type="Gene3D" id="3.40.50.12780">
    <property type="entry name" value="N-terminal domain of ligase-like"/>
    <property type="match status" value="1"/>
</dbReference>
<keyword evidence="8" id="KW-1185">Reference proteome</keyword>
<comment type="catalytic activity">
    <reaction evidence="5">
        <text>a long-chain fatty acid + ATP + CoA = a long-chain fatty acyl-CoA + AMP + diphosphate</text>
        <dbReference type="Rhea" id="RHEA:15421"/>
        <dbReference type="ChEBI" id="CHEBI:30616"/>
        <dbReference type="ChEBI" id="CHEBI:33019"/>
        <dbReference type="ChEBI" id="CHEBI:57287"/>
        <dbReference type="ChEBI" id="CHEBI:57560"/>
        <dbReference type="ChEBI" id="CHEBI:83139"/>
        <dbReference type="ChEBI" id="CHEBI:456215"/>
        <dbReference type="EC" id="6.2.1.3"/>
    </reaction>
</comment>
<keyword evidence="4" id="KW-0067">ATP-binding</keyword>
<dbReference type="InterPro" id="IPR020845">
    <property type="entry name" value="AMP-binding_CS"/>
</dbReference>
<reference evidence="7 8" key="1">
    <citation type="journal article" date="2020" name="G3 (Bethesda)">
        <title>Improved Reference Genome for Cyclotella cryptica CCMP332, a Model for Cell Wall Morphogenesis, Salinity Adaptation, and Lipid Production in Diatoms (Bacillariophyta).</title>
        <authorList>
            <person name="Roberts W.R."/>
            <person name="Downey K.M."/>
            <person name="Ruck E.C."/>
            <person name="Traller J.C."/>
            <person name="Alverson A.J."/>
        </authorList>
    </citation>
    <scope>NUCLEOTIDE SEQUENCE [LARGE SCALE GENOMIC DNA]</scope>
    <source>
        <strain evidence="7 8">CCMP332</strain>
    </source>
</reference>
<gene>
    <name evidence="7" type="ORF">HJC23_013940</name>
</gene>
<dbReference type="SUPFAM" id="SSF56801">
    <property type="entry name" value="Acetyl-CoA synthetase-like"/>
    <property type="match status" value="1"/>
</dbReference>
<evidence type="ECO:0000313" key="8">
    <source>
        <dbReference type="Proteomes" id="UP001516023"/>
    </source>
</evidence>
<dbReference type="EMBL" id="JABMIG020000474">
    <property type="protein sequence ID" value="KAL3776762.1"/>
    <property type="molecule type" value="Genomic_DNA"/>
</dbReference>
<dbReference type="GO" id="GO:0005524">
    <property type="term" value="F:ATP binding"/>
    <property type="evidence" value="ECO:0007669"/>
    <property type="project" value="UniProtKB-KW"/>
</dbReference>
<accession>A0ABD3NLP5</accession>
<feature type="domain" description="AMP-dependent synthetase/ligase" evidence="6">
    <location>
        <begin position="139"/>
        <end position="568"/>
    </location>
</feature>
<keyword evidence="3" id="KW-0547">Nucleotide-binding</keyword>
<dbReference type="PROSITE" id="PS00455">
    <property type="entry name" value="AMP_BINDING"/>
    <property type="match status" value="1"/>
</dbReference>
<comment type="similarity">
    <text evidence="1">Belongs to the ATP-dependent AMP-binding enzyme family.</text>
</comment>
<organism evidence="7 8">
    <name type="scientific">Cyclotella cryptica</name>
    <dbReference type="NCBI Taxonomy" id="29204"/>
    <lineage>
        <taxon>Eukaryota</taxon>
        <taxon>Sar</taxon>
        <taxon>Stramenopiles</taxon>
        <taxon>Ochrophyta</taxon>
        <taxon>Bacillariophyta</taxon>
        <taxon>Coscinodiscophyceae</taxon>
        <taxon>Thalassiosirophycidae</taxon>
        <taxon>Stephanodiscales</taxon>
        <taxon>Stephanodiscaceae</taxon>
        <taxon>Cyclotella</taxon>
    </lineage>
</organism>
<dbReference type="Proteomes" id="UP001516023">
    <property type="component" value="Unassembled WGS sequence"/>
</dbReference>
<dbReference type="AlphaFoldDB" id="A0ABD3NLP5"/>
<evidence type="ECO:0000256" key="2">
    <source>
        <dbReference type="ARBA" id="ARBA00022598"/>
    </source>
</evidence>
<evidence type="ECO:0000256" key="1">
    <source>
        <dbReference type="ARBA" id="ARBA00006432"/>
    </source>
</evidence>
<evidence type="ECO:0000313" key="7">
    <source>
        <dbReference type="EMBL" id="KAL3776762.1"/>
    </source>
</evidence>
<protein>
    <recommendedName>
        <fullName evidence="6">AMP-dependent synthetase/ligase domain-containing protein</fullName>
    </recommendedName>
</protein>
<dbReference type="GO" id="GO:0004467">
    <property type="term" value="F:long-chain fatty acid-CoA ligase activity"/>
    <property type="evidence" value="ECO:0007669"/>
    <property type="project" value="UniProtKB-EC"/>
</dbReference>
<dbReference type="InterPro" id="IPR000873">
    <property type="entry name" value="AMP-dep_synth/lig_dom"/>
</dbReference>
<evidence type="ECO:0000256" key="5">
    <source>
        <dbReference type="ARBA" id="ARBA00036813"/>
    </source>
</evidence>
<dbReference type="Pfam" id="PF00501">
    <property type="entry name" value="AMP-binding"/>
    <property type="match status" value="1"/>
</dbReference>
<keyword evidence="2" id="KW-0436">Ligase</keyword>
<sequence>MVRRQHVTCSSFVTQGMIDFFRDGHHRFLITCYPIGITTKRVHHEPRFPPAQDNPGGAGPVGIIKKLLRPAALRSVPVADDPAHRVPTKFKDAPLNTPYPSVTTLYELFQYATKRFPSRHAMGQREFLGMHTPKIKKFGSVTHRTYEQVNDASLKFGASLRAAGLVASPPKATLDQLTTPCTLAIFENTCPEWMIAALGAFSQSISVTTVYSTLGIDAVVDSINDGRIRAILCNKRNVSLLVGKIQDMPTLKHIIYTNDAIAPGEVVDLPTPPGDVKISSFEEFVNAGDTKAFDVVPPTKDTCAVIMYTSGSTGKPKGVVVTHANVLATTTMVTEIINSDDVFLAYLPLAHIFELVAEISCLSCGVCICYADPRTLTATGSYPIGALEQYRPTLLVGVPKIWDVIKKGAEAKIMAGSKLKRFLVATAFEARARARKLGFDTPLFNALVFKKFSTLVGGRLRLAVSGGGPLSSDVQTFISTCFGTWLGQGYGLTETCAGLTLQDVDDDRTGIAGFPIPCVQVKLVSCPDINDKAGLPYLSTDRKDVHGNPIHGRGEVWVKGACVGLGYYMMEDKTKEDFDEDGFFHTGDIGQFTEDGSVQIVDRKKNLIKLKGGEYIAVENMEMTYANCSFVDAVAGGICCYGDGDMDRPIAIMQLNPVIVKNWAKENGLEGDVEKLKDSKELYDAVMNEMEAIHKRSGLSHIEKLVAIAFVTEHWTPENGCLTAANKLQRRAVIEKHDAIFEQTKKRGIF</sequence>
<name>A0ABD3NLP5_9STRA</name>
<evidence type="ECO:0000259" key="6">
    <source>
        <dbReference type="Pfam" id="PF00501"/>
    </source>
</evidence>
<comment type="caution">
    <text evidence="7">The sequence shown here is derived from an EMBL/GenBank/DDBJ whole genome shotgun (WGS) entry which is preliminary data.</text>
</comment>
<dbReference type="InterPro" id="IPR042099">
    <property type="entry name" value="ANL_N_sf"/>
</dbReference>
<dbReference type="PANTHER" id="PTHR43272">
    <property type="entry name" value="LONG-CHAIN-FATTY-ACID--COA LIGASE"/>
    <property type="match status" value="1"/>
</dbReference>
<dbReference type="PANTHER" id="PTHR43272:SF83">
    <property type="entry name" value="ACYL-COA SYNTHETASE LONG-CHAIN, ISOFORM J"/>
    <property type="match status" value="1"/>
</dbReference>